<keyword evidence="1" id="KW-0472">Membrane</keyword>
<keyword evidence="3" id="KW-1185">Reference proteome</keyword>
<name>A0A017T0K0_9BACT</name>
<evidence type="ECO:0000313" key="2">
    <source>
        <dbReference type="EMBL" id="EYF02041.1"/>
    </source>
</evidence>
<dbReference type="AlphaFoldDB" id="A0A017T0K0"/>
<organism evidence="2 3">
    <name type="scientific">Chondromyces apiculatus DSM 436</name>
    <dbReference type="NCBI Taxonomy" id="1192034"/>
    <lineage>
        <taxon>Bacteria</taxon>
        <taxon>Pseudomonadati</taxon>
        <taxon>Myxococcota</taxon>
        <taxon>Polyangia</taxon>
        <taxon>Polyangiales</taxon>
        <taxon>Polyangiaceae</taxon>
        <taxon>Chondromyces</taxon>
    </lineage>
</organism>
<comment type="caution">
    <text evidence="2">The sequence shown here is derived from an EMBL/GenBank/DDBJ whole genome shotgun (WGS) entry which is preliminary data.</text>
</comment>
<feature type="transmembrane region" description="Helical" evidence="1">
    <location>
        <begin position="163"/>
        <end position="182"/>
    </location>
</feature>
<dbReference type="Proteomes" id="UP000019678">
    <property type="component" value="Unassembled WGS sequence"/>
</dbReference>
<evidence type="ECO:0000256" key="1">
    <source>
        <dbReference type="SAM" id="Phobius"/>
    </source>
</evidence>
<feature type="transmembrane region" description="Helical" evidence="1">
    <location>
        <begin position="21"/>
        <end position="45"/>
    </location>
</feature>
<keyword evidence="1" id="KW-1133">Transmembrane helix</keyword>
<keyword evidence="1" id="KW-0812">Transmembrane</keyword>
<dbReference type="EMBL" id="ASRX01000067">
    <property type="protein sequence ID" value="EYF02041.1"/>
    <property type="molecule type" value="Genomic_DNA"/>
</dbReference>
<evidence type="ECO:0000313" key="3">
    <source>
        <dbReference type="Proteomes" id="UP000019678"/>
    </source>
</evidence>
<feature type="transmembrane region" description="Helical" evidence="1">
    <location>
        <begin position="81"/>
        <end position="104"/>
    </location>
</feature>
<protein>
    <submittedName>
        <fullName evidence="2">Conjugative transfer protein TrbL</fullName>
    </submittedName>
</protein>
<accession>A0A017T0K0</accession>
<gene>
    <name evidence="2" type="ORF">CAP_7520</name>
</gene>
<dbReference type="RefSeq" id="WP_052376467.1">
    <property type="nucleotide sequence ID" value="NZ_ASRX01000067.1"/>
</dbReference>
<dbReference type="STRING" id="1192034.CAP_7520"/>
<proteinExistence type="predicted"/>
<reference evidence="2 3" key="1">
    <citation type="submission" date="2013-05" db="EMBL/GenBank/DDBJ databases">
        <title>Genome assembly of Chondromyces apiculatus DSM 436.</title>
        <authorList>
            <person name="Sharma G."/>
            <person name="Khatri I."/>
            <person name="Kaur C."/>
            <person name="Mayilraj S."/>
            <person name="Subramanian S."/>
        </authorList>
    </citation>
    <scope>NUCLEOTIDE SEQUENCE [LARGE SCALE GENOMIC DNA]</scope>
    <source>
        <strain evidence="2 3">DSM 436</strain>
    </source>
</reference>
<feature type="transmembrane region" description="Helical" evidence="1">
    <location>
        <begin position="125"/>
        <end position="151"/>
    </location>
</feature>
<feature type="transmembrane region" description="Helical" evidence="1">
    <location>
        <begin position="248"/>
        <end position="265"/>
    </location>
</feature>
<feature type="transmembrane region" description="Helical" evidence="1">
    <location>
        <begin position="218"/>
        <end position="236"/>
    </location>
</feature>
<sequence>MSDPPRTLHPTARRRPGMVALYFAYRALASLLLALPPSLLAGAYLGHHPRLDAPLFDPGALLLTDLARLTELALPALAAQFGLGALLAAALGLFPLAALLVALGHDGPLRAPFLASRIASALGPLVLLWGVSLLAQLAAGTLTLLLGAQLLDPFALTGPADDLTHLALVALALLAATAVGVIHDLARVAAVHQGLGFLDAATRALALVRTSPGRVTRAWLPCAAPAAALLVAAAWLGARLGLATGPRIALAFLVHQAALFAATWLRATWLAAALRLVDDPDDHAPPPAPPSPAIAAP</sequence>